<comment type="subcellular location">
    <subcellularLocation>
        <location evidence="1">Membrane</location>
        <topology evidence="1">Single-pass membrane protein</topology>
    </subcellularLocation>
</comment>
<dbReference type="PANTHER" id="PTHR30093:SF44">
    <property type="entry name" value="TYPE II SECRETION SYSTEM CORE PROTEIN G"/>
    <property type="match status" value="1"/>
</dbReference>
<dbReference type="Proteomes" id="UP000218542">
    <property type="component" value="Unassembled WGS sequence"/>
</dbReference>
<dbReference type="OrthoDB" id="214451at2"/>
<dbReference type="RefSeq" id="WP_096892354.1">
    <property type="nucleotide sequence ID" value="NZ_BAOS01000001.1"/>
</dbReference>
<keyword evidence="8" id="KW-1185">Reference proteome</keyword>
<dbReference type="EMBL" id="BAOS01000001">
    <property type="protein sequence ID" value="GAX59217.1"/>
    <property type="molecule type" value="Genomic_DNA"/>
</dbReference>
<keyword evidence="2" id="KW-0488">Methylation</keyword>
<dbReference type="Gene3D" id="3.30.700.10">
    <property type="entry name" value="Glycoprotein, Type 4 Pilin"/>
    <property type="match status" value="1"/>
</dbReference>
<dbReference type="PRINTS" id="PR00813">
    <property type="entry name" value="BCTERIALGSPG"/>
</dbReference>
<feature type="transmembrane region" description="Helical" evidence="6">
    <location>
        <begin position="12"/>
        <end position="32"/>
    </location>
</feature>
<reference evidence="8" key="1">
    <citation type="journal article" date="2017" name="Environ. Microbiol. Rep.">
        <title>Genetic Diversity of Marine Anaerobic Ammonium-Oxidizing Bacteria as Revealed by Genomic and Proteomic Analyses of 'Candidatus Scalindua japonica'.</title>
        <authorList>
            <person name="Oshiki M."/>
            <person name="Mizuto K."/>
            <person name="Kimura Z."/>
            <person name="Kindaichi T."/>
            <person name="Satoh H."/>
            <person name="Okabe S."/>
        </authorList>
    </citation>
    <scope>NUCLEOTIDE SEQUENCE [LARGE SCALE GENOMIC DNA]</scope>
    <source>
        <strain evidence="8">husup-a2</strain>
    </source>
</reference>
<keyword evidence="5 6" id="KW-0472">Membrane</keyword>
<dbReference type="PANTHER" id="PTHR30093">
    <property type="entry name" value="GENERAL SECRETION PATHWAY PROTEIN G"/>
    <property type="match status" value="1"/>
</dbReference>
<dbReference type="AlphaFoldDB" id="A0A286TTL5"/>
<comment type="caution">
    <text evidence="7">The sequence shown here is derived from an EMBL/GenBank/DDBJ whole genome shotgun (WGS) entry which is preliminary data.</text>
</comment>
<evidence type="ECO:0000313" key="7">
    <source>
        <dbReference type="EMBL" id="GAX59217.1"/>
    </source>
</evidence>
<evidence type="ECO:0000256" key="1">
    <source>
        <dbReference type="ARBA" id="ARBA00004167"/>
    </source>
</evidence>
<evidence type="ECO:0000256" key="5">
    <source>
        <dbReference type="ARBA" id="ARBA00023136"/>
    </source>
</evidence>
<gene>
    <name evidence="7" type="ORF">SCALIN_C01_0148</name>
</gene>
<accession>A0A286TTL5</accession>
<dbReference type="InterPro" id="IPR000983">
    <property type="entry name" value="Bac_GSPG_pilin"/>
</dbReference>
<dbReference type="InterPro" id="IPR045584">
    <property type="entry name" value="Pilin-like"/>
</dbReference>
<dbReference type="SUPFAM" id="SSF54523">
    <property type="entry name" value="Pili subunits"/>
    <property type="match status" value="1"/>
</dbReference>
<dbReference type="GO" id="GO:0015627">
    <property type="term" value="C:type II protein secretion system complex"/>
    <property type="evidence" value="ECO:0007669"/>
    <property type="project" value="InterPro"/>
</dbReference>
<keyword evidence="4 6" id="KW-1133">Transmembrane helix</keyword>
<evidence type="ECO:0000256" key="6">
    <source>
        <dbReference type="SAM" id="Phobius"/>
    </source>
</evidence>
<evidence type="ECO:0000256" key="3">
    <source>
        <dbReference type="ARBA" id="ARBA00022692"/>
    </source>
</evidence>
<dbReference type="GO" id="GO:0016020">
    <property type="term" value="C:membrane"/>
    <property type="evidence" value="ECO:0007669"/>
    <property type="project" value="UniProtKB-SubCell"/>
</dbReference>
<proteinExistence type="predicted"/>
<evidence type="ECO:0000256" key="4">
    <source>
        <dbReference type="ARBA" id="ARBA00022989"/>
    </source>
</evidence>
<dbReference type="GO" id="GO:0015628">
    <property type="term" value="P:protein secretion by the type II secretion system"/>
    <property type="evidence" value="ECO:0007669"/>
    <property type="project" value="InterPro"/>
</dbReference>
<keyword evidence="3 6" id="KW-0812">Transmembrane</keyword>
<dbReference type="Pfam" id="PF07963">
    <property type="entry name" value="N_methyl"/>
    <property type="match status" value="1"/>
</dbReference>
<dbReference type="InterPro" id="IPR012902">
    <property type="entry name" value="N_methyl_site"/>
</dbReference>
<name>A0A286TTL5_9BACT</name>
<organism evidence="7 8">
    <name type="scientific">Candidatus Scalindua japonica</name>
    <dbReference type="NCBI Taxonomy" id="1284222"/>
    <lineage>
        <taxon>Bacteria</taxon>
        <taxon>Pseudomonadati</taxon>
        <taxon>Planctomycetota</taxon>
        <taxon>Candidatus Brocadiia</taxon>
        <taxon>Candidatus Brocadiales</taxon>
        <taxon>Candidatus Scalinduaceae</taxon>
        <taxon>Candidatus Scalindua</taxon>
    </lineage>
</organism>
<sequence length="176" mass="19134">MKRGELSKKNGFTLIEMLIVVIVLGILSAIIIPQIAVSTDDAKLNTLETNLTGCRKAIELYYYEHGSTYPGDAVPTTKPIDVTDTTEAFVAQLVRYTDAAGNIANAKTAVYKYGPYIKNGKLPTNPYNDKFDVVVDNTETDITVRDSSASDNGWLFYSKTGVFIAADGTAGIHDNL</sequence>
<protein>
    <submittedName>
        <fullName evidence="7">Type II secretory system protein G</fullName>
    </submittedName>
</protein>
<evidence type="ECO:0000313" key="8">
    <source>
        <dbReference type="Proteomes" id="UP000218542"/>
    </source>
</evidence>
<evidence type="ECO:0000256" key="2">
    <source>
        <dbReference type="ARBA" id="ARBA00022481"/>
    </source>
</evidence>
<dbReference type="NCBIfam" id="TIGR02532">
    <property type="entry name" value="IV_pilin_GFxxxE"/>
    <property type="match status" value="1"/>
</dbReference>